<dbReference type="Pfam" id="PF03450">
    <property type="entry name" value="CO_deh_flav_C"/>
    <property type="match status" value="1"/>
</dbReference>
<dbReference type="InterPro" id="IPR005107">
    <property type="entry name" value="CO_DH_flav_C"/>
</dbReference>
<keyword evidence="1" id="KW-0285">Flavoprotein</keyword>
<organism evidence="5 6">
    <name type="scientific">Alicyclobacillus dauci</name>
    <dbReference type="NCBI Taxonomy" id="1475485"/>
    <lineage>
        <taxon>Bacteria</taxon>
        <taxon>Bacillati</taxon>
        <taxon>Bacillota</taxon>
        <taxon>Bacilli</taxon>
        <taxon>Bacillales</taxon>
        <taxon>Alicyclobacillaceae</taxon>
        <taxon>Alicyclobacillus</taxon>
    </lineage>
</organism>
<dbReference type="InterPro" id="IPR036318">
    <property type="entry name" value="FAD-bd_PCMH-like_sf"/>
</dbReference>
<dbReference type="SUPFAM" id="SSF55447">
    <property type="entry name" value="CO dehydrogenase flavoprotein C-terminal domain-like"/>
    <property type="match status" value="1"/>
</dbReference>
<proteinExistence type="predicted"/>
<dbReference type="InterPro" id="IPR016169">
    <property type="entry name" value="FAD-bd_PCMH_sub2"/>
</dbReference>
<evidence type="ECO:0000256" key="2">
    <source>
        <dbReference type="ARBA" id="ARBA00022827"/>
    </source>
</evidence>
<evidence type="ECO:0000313" key="5">
    <source>
        <dbReference type="EMBL" id="WAH35210.1"/>
    </source>
</evidence>
<dbReference type="Pfam" id="PF00941">
    <property type="entry name" value="FAD_binding_5"/>
    <property type="match status" value="1"/>
</dbReference>
<keyword evidence="3" id="KW-0560">Oxidoreductase</keyword>
<accession>A0ABY6YZR7</accession>
<dbReference type="Proteomes" id="UP001164803">
    <property type="component" value="Chromosome"/>
</dbReference>
<evidence type="ECO:0000256" key="1">
    <source>
        <dbReference type="ARBA" id="ARBA00022630"/>
    </source>
</evidence>
<dbReference type="PROSITE" id="PS51387">
    <property type="entry name" value="FAD_PCMH"/>
    <property type="match status" value="1"/>
</dbReference>
<dbReference type="Gene3D" id="3.30.390.50">
    <property type="entry name" value="CO dehydrogenase flavoprotein, C-terminal domain"/>
    <property type="match status" value="1"/>
</dbReference>
<dbReference type="EMBL" id="CP104064">
    <property type="protein sequence ID" value="WAH35210.1"/>
    <property type="molecule type" value="Genomic_DNA"/>
</dbReference>
<evidence type="ECO:0000259" key="4">
    <source>
        <dbReference type="PROSITE" id="PS51387"/>
    </source>
</evidence>
<dbReference type="Gene3D" id="3.30.465.10">
    <property type="match status" value="1"/>
</dbReference>
<dbReference type="PANTHER" id="PTHR42659">
    <property type="entry name" value="XANTHINE DEHYDROGENASE SUBUNIT C-RELATED"/>
    <property type="match status" value="1"/>
</dbReference>
<dbReference type="InterPro" id="IPR002346">
    <property type="entry name" value="Mopterin_DH_FAD-bd"/>
</dbReference>
<evidence type="ECO:0000313" key="6">
    <source>
        <dbReference type="Proteomes" id="UP001164803"/>
    </source>
</evidence>
<dbReference type="PANTHER" id="PTHR42659:SF2">
    <property type="entry name" value="XANTHINE DEHYDROGENASE SUBUNIT C-RELATED"/>
    <property type="match status" value="1"/>
</dbReference>
<dbReference type="RefSeq" id="WP_268042218.1">
    <property type="nucleotide sequence ID" value="NZ_CP104064.1"/>
</dbReference>
<dbReference type="InterPro" id="IPR016167">
    <property type="entry name" value="FAD-bd_PCMH_sub1"/>
</dbReference>
<dbReference type="InterPro" id="IPR036683">
    <property type="entry name" value="CO_DH_flav_C_dom_sf"/>
</dbReference>
<dbReference type="Gene3D" id="3.30.43.10">
    <property type="entry name" value="Uridine Diphospho-n-acetylenolpyruvylglucosamine Reductase, domain 2"/>
    <property type="match status" value="1"/>
</dbReference>
<name>A0ABY6YZR7_9BACL</name>
<keyword evidence="6" id="KW-1185">Reference proteome</keyword>
<evidence type="ECO:0000256" key="3">
    <source>
        <dbReference type="ARBA" id="ARBA00023002"/>
    </source>
</evidence>
<dbReference type="SUPFAM" id="SSF56176">
    <property type="entry name" value="FAD-binding/transporter-associated domain-like"/>
    <property type="match status" value="1"/>
</dbReference>
<dbReference type="InterPro" id="IPR016166">
    <property type="entry name" value="FAD-bd_PCMH"/>
</dbReference>
<sequence>MKPARFNYFKPETLQEAFMLLDEYGYDAKLLAGGQSLIPMMNMRLARPQVVIDINGLKELSYIRDDGDSLRIGALTRHFMVEQSPLVAENCPLLYEGIQWIGHSQIRSRGTIGGSIVHADPTAELPVILSVLGGSVTVASRDEERTLSPDEFFLTYMTTTIEPTEVLISAEFPKSSGIAGHAVEEFALRKGDFAIVLAVAVATLNPDGTIQTLGLSLGGVDGAPVRLDEITDSLIGRYPDDALIKQCCSQIWERVEPEGDIHASADYRRDLSVTLSARALSTAVKRAQCQM</sequence>
<dbReference type="InterPro" id="IPR051312">
    <property type="entry name" value="Diverse_Substr_Oxidored"/>
</dbReference>
<feature type="domain" description="FAD-binding PCMH-type" evidence="4">
    <location>
        <begin position="1"/>
        <end position="177"/>
    </location>
</feature>
<protein>
    <submittedName>
        <fullName evidence="5">Xanthine dehydrogenase family protein subunit M</fullName>
    </submittedName>
</protein>
<reference evidence="5" key="1">
    <citation type="submission" date="2022-08" db="EMBL/GenBank/DDBJ databases">
        <title>Alicyclobacillus dauci DSM2870, complete genome.</title>
        <authorList>
            <person name="Wang Q."/>
            <person name="Cai R."/>
            <person name="Wang Z."/>
        </authorList>
    </citation>
    <scope>NUCLEOTIDE SEQUENCE</scope>
    <source>
        <strain evidence="5">DSM 28700</strain>
    </source>
</reference>
<dbReference type="SMART" id="SM01092">
    <property type="entry name" value="CO_deh_flav_C"/>
    <property type="match status" value="1"/>
</dbReference>
<keyword evidence="2" id="KW-0274">FAD</keyword>
<gene>
    <name evidence="5" type="ORF">NZD86_12895</name>
</gene>